<sequence>MIWASSRQKVGIQYIVSLPKPILIGDQSSGKSGLISAIASLNLPTSSGSCGRSLAGVVGGCGERKKFANRFRVLQFNGHS</sequence>
<protein>
    <submittedName>
        <fullName evidence="1">Uncharacterized protein</fullName>
    </submittedName>
</protein>
<evidence type="ECO:0000313" key="1">
    <source>
        <dbReference type="EMBL" id="KAK3946848.1"/>
    </source>
</evidence>
<comment type="caution">
    <text evidence="1">The sequence shown here is derived from an EMBL/GenBank/DDBJ whole genome shotgun (WGS) entry which is preliminary data.</text>
</comment>
<evidence type="ECO:0000313" key="2">
    <source>
        <dbReference type="Proteomes" id="UP001303222"/>
    </source>
</evidence>
<dbReference type="SUPFAM" id="SSF52540">
    <property type="entry name" value="P-loop containing nucleoside triphosphate hydrolases"/>
    <property type="match status" value="1"/>
</dbReference>
<dbReference type="Proteomes" id="UP001303222">
    <property type="component" value="Unassembled WGS sequence"/>
</dbReference>
<reference evidence="1" key="1">
    <citation type="journal article" date="2023" name="Mol. Phylogenet. Evol.">
        <title>Genome-scale phylogeny and comparative genomics of the fungal order Sordariales.</title>
        <authorList>
            <person name="Hensen N."/>
            <person name="Bonometti L."/>
            <person name="Westerberg I."/>
            <person name="Brannstrom I.O."/>
            <person name="Guillou S."/>
            <person name="Cros-Aarteil S."/>
            <person name="Calhoun S."/>
            <person name="Haridas S."/>
            <person name="Kuo A."/>
            <person name="Mondo S."/>
            <person name="Pangilinan J."/>
            <person name="Riley R."/>
            <person name="LaButti K."/>
            <person name="Andreopoulos B."/>
            <person name="Lipzen A."/>
            <person name="Chen C."/>
            <person name="Yan M."/>
            <person name="Daum C."/>
            <person name="Ng V."/>
            <person name="Clum A."/>
            <person name="Steindorff A."/>
            <person name="Ohm R.A."/>
            <person name="Martin F."/>
            <person name="Silar P."/>
            <person name="Natvig D.O."/>
            <person name="Lalanne C."/>
            <person name="Gautier V."/>
            <person name="Ament-Velasquez S.L."/>
            <person name="Kruys A."/>
            <person name="Hutchinson M.I."/>
            <person name="Powell A.J."/>
            <person name="Barry K."/>
            <person name="Miller A.N."/>
            <person name="Grigoriev I.V."/>
            <person name="Debuchy R."/>
            <person name="Gladieux P."/>
            <person name="Hiltunen Thoren M."/>
            <person name="Johannesson H."/>
        </authorList>
    </citation>
    <scope>NUCLEOTIDE SEQUENCE</scope>
    <source>
        <strain evidence="1">CBS 626.80</strain>
    </source>
</reference>
<accession>A0AAN6SB99</accession>
<gene>
    <name evidence="1" type="ORF">QBC32DRAFT_356352</name>
</gene>
<reference evidence="1" key="2">
    <citation type="submission" date="2023-06" db="EMBL/GenBank/DDBJ databases">
        <authorList>
            <consortium name="Lawrence Berkeley National Laboratory"/>
            <person name="Mondo S.J."/>
            <person name="Hensen N."/>
            <person name="Bonometti L."/>
            <person name="Westerberg I."/>
            <person name="Brannstrom I.O."/>
            <person name="Guillou S."/>
            <person name="Cros-Aarteil S."/>
            <person name="Calhoun S."/>
            <person name="Haridas S."/>
            <person name="Kuo A."/>
            <person name="Pangilinan J."/>
            <person name="Riley R."/>
            <person name="Labutti K."/>
            <person name="Andreopoulos B."/>
            <person name="Lipzen A."/>
            <person name="Chen C."/>
            <person name="Yanf M."/>
            <person name="Daum C."/>
            <person name="Ng V."/>
            <person name="Clum A."/>
            <person name="Steindorff A."/>
            <person name="Ohm R."/>
            <person name="Martin F."/>
            <person name="Silar P."/>
            <person name="Natvig D."/>
            <person name="Lalanne C."/>
            <person name="Gautier V."/>
            <person name="Ament-Velasquez S.L."/>
            <person name="Kruys A."/>
            <person name="Hutchinson M.I."/>
            <person name="Powell A.J."/>
            <person name="Barry K."/>
            <person name="Miller A.N."/>
            <person name="Grigoriev I.V."/>
            <person name="Debuchy R."/>
            <person name="Gladieux P."/>
            <person name="Thoren M.H."/>
            <person name="Johannesson H."/>
        </authorList>
    </citation>
    <scope>NUCLEOTIDE SEQUENCE</scope>
    <source>
        <strain evidence="1">CBS 626.80</strain>
    </source>
</reference>
<keyword evidence="2" id="KW-1185">Reference proteome</keyword>
<dbReference type="EMBL" id="MU859493">
    <property type="protein sequence ID" value="KAK3946848.1"/>
    <property type="molecule type" value="Genomic_DNA"/>
</dbReference>
<dbReference type="AlphaFoldDB" id="A0AAN6SB99"/>
<organism evidence="1 2">
    <name type="scientific">Pseudoneurospora amorphoporcata</name>
    <dbReference type="NCBI Taxonomy" id="241081"/>
    <lineage>
        <taxon>Eukaryota</taxon>
        <taxon>Fungi</taxon>
        <taxon>Dikarya</taxon>
        <taxon>Ascomycota</taxon>
        <taxon>Pezizomycotina</taxon>
        <taxon>Sordariomycetes</taxon>
        <taxon>Sordariomycetidae</taxon>
        <taxon>Sordariales</taxon>
        <taxon>Sordariaceae</taxon>
        <taxon>Pseudoneurospora</taxon>
    </lineage>
</organism>
<proteinExistence type="predicted"/>
<dbReference type="Gene3D" id="3.40.50.300">
    <property type="entry name" value="P-loop containing nucleotide triphosphate hydrolases"/>
    <property type="match status" value="1"/>
</dbReference>
<name>A0AAN6SB99_9PEZI</name>
<dbReference type="InterPro" id="IPR027417">
    <property type="entry name" value="P-loop_NTPase"/>
</dbReference>